<feature type="compositionally biased region" description="Polar residues" evidence="10">
    <location>
        <begin position="117"/>
        <end position="133"/>
    </location>
</feature>
<name>A0A6N2LAK6_SALVM</name>
<keyword evidence="6 9" id="KW-0804">Transcription</keyword>
<keyword evidence="5 8" id="KW-0238">DNA-binding</keyword>
<dbReference type="Pfam" id="PF02701">
    <property type="entry name" value="Zn_ribbon_Dof"/>
    <property type="match status" value="2"/>
</dbReference>
<dbReference type="GO" id="GO:0005634">
    <property type="term" value="C:nucleus"/>
    <property type="evidence" value="ECO:0007669"/>
    <property type="project" value="UniProtKB-SubCell"/>
</dbReference>
<dbReference type="AlphaFoldDB" id="A0A6N2LAK6"/>
<dbReference type="GO" id="GO:0003700">
    <property type="term" value="F:DNA-binding transcription factor activity"/>
    <property type="evidence" value="ECO:0007669"/>
    <property type="project" value="UniProtKB-UniRule"/>
</dbReference>
<feature type="domain" description="Dof-type" evidence="11">
    <location>
        <begin position="56"/>
        <end position="110"/>
    </location>
</feature>
<feature type="region of interest" description="Disordered" evidence="10">
    <location>
        <begin position="102"/>
        <end position="136"/>
    </location>
</feature>
<keyword evidence="1 9" id="KW-0479">Metal-binding</keyword>
<evidence type="ECO:0000256" key="9">
    <source>
        <dbReference type="RuleBase" id="RU369094"/>
    </source>
</evidence>
<evidence type="ECO:0000313" key="12">
    <source>
        <dbReference type="EMBL" id="VFU38190.1"/>
    </source>
</evidence>
<evidence type="ECO:0000256" key="4">
    <source>
        <dbReference type="ARBA" id="ARBA00023015"/>
    </source>
</evidence>
<evidence type="ECO:0000256" key="3">
    <source>
        <dbReference type="ARBA" id="ARBA00022833"/>
    </source>
</evidence>
<keyword evidence="3 9" id="KW-0862">Zinc</keyword>
<evidence type="ECO:0000256" key="7">
    <source>
        <dbReference type="ARBA" id="ARBA00023242"/>
    </source>
</evidence>
<dbReference type="GO" id="GO:0003677">
    <property type="term" value="F:DNA binding"/>
    <property type="evidence" value="ECO:0007669"/>
    <property type="project" value="UniProtKB-UniRule"/>
</dbReference>
<dbReference type="InterPro" id="IPR003851">
    <property type="entry name" value="Znf_Dof"/>
</dbReference>
<keyword evidence="2 8" id="KW-0863">Zinc-finger</keyword>
<evidence type="ECO:0000256" key="6">
    <source>
        <dbReference type="ARBA" id="ARBA00023163"/>
    </source>
</evidence>
<evidence type="ECO:0000256" key="10">
    <source>
        <dbReference type="SAM" id="MobiDB-lite"/>
    </source>
</evidence>
<dbReference type="InterPro" id="IPR045174">
    <property type="entry name" value="Dof"/>
</dbReference>
<evidence type="ECO:0000256" key="5">
    <source>
        <dbReference type="ARBA" id="ARBA00023125"/>
    </source>
</evidence>
<dbReference type="PROSITE" id="PS01361">
    <property type="entry name" value="ZF_DOF_1"/>
    <property type="match status" value="2"/>
</dbReference>
<gene>
    <name evidence="12" type="ORF">SVIM_LOCUS206486</name>
</gene>
<dbReference type="PANTHER" id="PTHR31992">
    <property type="entry name" value="DOF ZINC FINGER PROTEIN DOF1.4-RELATED"/>
    <property type="match status" value="1"/>
</dbReference>
<reference evidence="12" key="1">
    <citation type="submission" date="2019-03" db="EMBL/GenBank/DDBJ databases">
        <authorList>
            <person name="Mank J."/>
            <person name="Almeida P."/>
        </authorList>
    </citation>
    <scope>NUCLEOTIDE SEQUENCE</scope>
    <source>
        <strain evidence="12">78183</strain>
    </source>
</reference>
<feature type="domain" description="Dof-type" evidence="11">
    <location>
        <begin position="383"/>
        <end position="437"/>
    </location>
</feature>
<dbReference type="PANTHER" id="PTHR31992:SF306">
    <property type="entry name" value="DOF ZINC FINGER PROTEIN DOF5.6"/>
    <property type="match status" value="1"/>
</dbReference>
<comment type="function">
    <text evidence="9">Transcription factor that binds specifically to a 5'-AA[AG]G-3' consensus core sequence.</text>
</comment>
<comment type="subcellular location">
    <subcellularLocation>
        <location evidence="8 9">Nucleus</location>
    </subcellularLocation>
</comment>
<proteinExistence type="predicted"/>
<evidence type="ECO:0000256" key="8">
    <source>
        <dbReference type="PROSITE-ProRule" id="PRU00071"/>
    </source>
</evidence>
<dbReference type="GO" id="GO:0008270">
    <property type="term" value="F:zinc ion binding"/>
    <property type="evidence" value="ECO:0007669"/>
    <property type="project" value="UniProtKB-KW"/>
</dbReference>
<sequence>MGLTSLQVCMDSSDHWLQGTINEESGMDSSSPSGDMLTCSRPLMERRLRPPHDLALKCPRCDSAHTKFCYYNNYSLSQPRYFCKTCRRYWTKGGTLRNIPVGGGCRKNKKVSKKSNDQSVNQMNPGSSSSHNPTDLHLSFPEVQFSHLNNILGSQGTIATSNFMGSNYNISMLENPRPMDFMDSKLEALAGSSRNYDFMGNGDLSMVSGLGDMSHHHGLAPNYGGLCSPFGTSLDGNSGTFMETCQRLMLPYGQGNNDQHGIDVKPNTKLLSLDWQDQGCSDGGKDTFGYLNNLGSWTGMINGYGSSTTNTLGVVGLLKRCVWFCVLMGLTSLQVCMDSSDHWLQGTINEESGMDSSSPSGDMLTCSRPLMERRLRPPHDLALKCPRCDSAHTKFCYYNNYSLSQPRYFCKTCRRYWTKGGTLRNIPVGGGCRKNKKVSKKSNDQSVNQMNPGSSSSHNPTDLHLSFPEVQFSHLNNILGSQGTIATSNFMDSNYNISMLENPRPIDFMDSKLEALAGSSRNYDFMGNGDLSMVSGLGDMSHHHGLAPNYGGLCSPFGTSLDGNSGTFMETCQRLMLPYGQGNNDQHGIDVKPNTKLLSLDWQDQGCSDGGKDTFGYLNNLGSWTGMINGYGSSTTNTLV</sequence>
<accession>A0A6N2LAK6</accession>
<feature type="region of interest" description="Disordered" evidence="10">
    <location>
        <begin position="432"/>
        <end position="462"/>
    </location>
</feature>
<evidence type="ECO:0000259" key="11">
    <source>
        <dbReference type="PROSITE" id="PS50884"/>
    </source>
</evidence>
<feature type="compositionally biased region" description="Polar residues" evidence="10">
    <location>
        <begin position="444"/>
        <end position="460"/>
    </location>
</feature>
<dbReference type="PROSITE" id="PS50884">
    <property type="entry name" value="ZF_DOF_2"/>
    <property type="match status" value="2"/>
</dbReference>
<protein>
    <recommendedName>
        <fullName evidence="9">Dof zinc finger protein</fullName>
    </recommendedName>
</protein>
<evidence type="ECO:0000256" key="1">
    <source>
        <dbReference type="ARBA" id="ARBA00022723"/>
    </source>
</evidence>
<organism evidence="12">
    <name type="scientific">Salix viminalis</name>
    <name type="common">Common osier</name>
    <name type="synonym">Basket willow</name>
    <dbReference type="NCBI Taxonomy" id="40686"/>
    <lineage>
        <taxon>Eukaryota</taxon>
        <taxon>Viridiplantae</taxon>
        <taxon>Streptophyta</taxon>
        <taxon>Embryophyta</taxon>
        <taxon>Tracheophyta</taxon>
        <taxon>Spermatophyta</taxon>
        <taxon>Magnoliopsida</taxon>
        <taxon>eudicotyledons</taxon>
        <taxon>Gunneridae</taxon>
        <taxon>Pentapetalae</taxon>
        <taxon>rosids</taxon>
        <taxon>fabids</taxon>
        <taxon>Malpighiales</taxon>
        <taxon>Salicaceae</taxon>
        <taxon>Saliceae</taxon>
        <taxon>Salix</taxon>
    </lineage>
</organism>
<keyword evidence="4 9" id="KW-0805">Transcription regulation</keyword>
<evidence type="ECO:0000256" key="2">
    <source>
        <dbReference type="ARBA" id="ARBA00022771"/>
    </source>
</evidence>
<dbReference type="EMBL" id="CAADRP010001358">
    <property type="protein sequence ID" value="VFU38190.1"/>
    <property type="molecule type" value="Genomic_DNA"/>
</dbReference>
<keyword evidence="7 8" id="KW-0539">Nucleus</keyword>